<organism evidence="1 2">
    <name type="scientific">Candidatus Synchoanobacter obligatus</name>
    <dbReference type="NCBI Taxonomy" id="2919597"/>
    <lineage>
        <taxon>Bacteria</taxon>
        <taxon>Pseudomonadati</taxon>
        <taxon>Pseudomonadota</taxon>
        <taxon>Gammaproteobacteria</taxon>
        <taxon>Candidatus Comchoanobacterales</taxon>
        <taxon>Candidatus Comchoanobacteraceae</taxon>
        <taxon>Candidatus Synchoanobacter</taxon>
    </lineage>
</organism>
<name>A0ABT1L4A2_9GAMM</name>
<evidence type="ECO:0000313" key="1">
    <source>
        <dbReference type="EMBL" id="MCP8351786.1"/>
    </source>
</evidence>
<dbReference type="RefSeq" id="WP_258568900.1">
    <property type="nucleotide sequence ID" value="NZ_JAKUDN010000001.1"/>
</dbReference>
<proteinExistence type="predicted"/>
<keyword evidence="2" id="KW-1185">Reference proteome</keyword>
<comment type="caution">
    <text evidence="1">The sequence shown here is derived from an EMBL/GenBank/DDBJ whole genome shotgun (WGS) entry which is preliminary data.</text>
</comment>
<accession>A0ABT1L4A2</accession>
<gene>
    <name evidence="1" type="ORF">MKS91_00550</name>
</gene>
<sequence>MEYLLECIEQSRYGEAKALICQKSGVINNSEVFIAVCVSVRDHGYSPESLEILRLLLLRGVDLFIESPIRGVTLRAWHYVAVYVLEPNRRGIELALSATNLSFPQKAFTEAKERQRIKYKKLTPLRLMDAERMPVAPPAWSYEWFGEKIDQYASGNTGVTQVTIEGGITSAFLALINAYPFKFSEAKEMVKANPSLISNSSNFIALCEEVRLNLSAESLDLLEMFLNGGADLDATVQAGPGEENTLLGVLSYWPGYYQPEKRGGHLVFLRLLIGAGMLCGRYRFNGLLGTELANTAVQERDVKALGLMMQAGLPMDTMTVEHGDLKVDGSIWSSRPGCVAVLESDVTPEWPLQECIKLGLKSRVIKRLKQSSFLRNLNEIIKTVFCIDARREGDDSLINLPLELWAVILNQYFLSTKVLGGLTLAQDDYCELAAPAIADQLSLKYSPPYSQKTSRLSFCATVNGKIQHWDIFASKDFKGLEK</sequence>
<reference evidence="1 2" key="1">
    <citation type="journal article" date="2022" name="Nat. Microbiol.">
        <title>The microbiome of a bacterivorous marine choanoflagellate contains a resource-demanding obligate bacterial associate.</title>
        <authorList>
            <person name="Needham D.M."/>
            <person name="Poirier C."/>
            <person name="Bachy C."/>
            <person name="George E.E."/>
            <person name="Wilken S."/>
            <person name="Yung C.C.M."/>
            <person name="Limardo A.J."/>
            <person name="Morando M."/>
            <person name="Sudek L."/>
            <person name="Malmstrom R.R."/>
            <person name="Keeling P.J."/>
            <person name="Santoro A.E."/>
            <person name="Worden A.Z."/>
        </authorList>
    </citation>
    <scope>NUCLEOTIDE SEQUENCE [LARGE SCALE GENOMIC DNA]</scope>
    <source>
        <strain evidence="1 2">Comchoano-2</strain>
    </source>
</reference>
<protein>
    <submittedName>
        <fullName evidence="1">Uncharacterized protein</fullName>
    </submittedName>
</protein>
<evidence type="ECO:0000313" key="2">
    <source>
        <dbReference type="Proteomes" id="UP001320768"/>
    </source>
</evidence>
<dbReference type="Proteomes" id="UP001320768">
    <property type="component" value="Unassembled WGS sequence"/>
</dbReference>
<dbReference type="EMBL" id="JAKUDN010000001">
    <property type="protein sequence ID" value="MCP8351786.1"/>
    <property type="molecule type" value="Genomic_DNA"/>
</dbReference>